<keyword evidence="4" id="KW-1185">Reference proteome</keyword>
<protein>
    <submittedName>
        <fullName evidence="3">DNA topoisomerase IB</fullName>
    </submittedName>
</protein>
<proteinExistence type="predicted"/>
<gene>
    <name evidence="3" type="ORF">EGN73_09550</name>
</gene>
<sequence length="330" mass="38348">MACKQINDDSLCILRKKRGRGFAYLDDKGQKIQSKKILERIKALVIPPNWREVKICDLDNGHIQAVGRDEKGRKQYIYHPDWSAERQKEKYSRLHDFGKSLPKLRKKAYEDLEAKTWTKEKVLGLIIAVLDETGIRIGSRQYEKSNKTYGLTTLRRKHLDIKGESLRFIFKGKSNIERTVSIEDKELISYIKESAELPGYELFRFEDDEGKYSNIDSSDVNEYISEAIGEGFSSKDFRTWVGSRLCIELFPEAVREFESSGKKKLENFLLEMVSCELGNTPSICRDYYIHPLLMRKIEADEFPNSNRFKDSKEKYELSASEKLLLKLLGT</sequence>
<dbReference type="EMBL" id="RPHB01000004">
    <property type="protein sequence ID" value="MBW3468055.1"/>
    <property type="molecule type" value="Genomic_DNA"/>
</dbReference>
<dbReference type="InterPro" id="IPR049331">
    <property type="entry name" value="Top1B_N_bact"/>
</dbReference>
<name>A0A951MDY0_9BACT</name>
<evidence type="ECO:0000313" key="3">
    <source>
        <dbReference type="EMBL" id="MBW3468055.1"/>
    </source>
</evidence>
<feature type="domain" description="DNA topoisomerase IB N-terminal" evidence="2">
    <location>
        <begin position="21"/>
        <end position="69"/>
    </location>
</feature>
<dbReference type="Proteomes" id="UP000727490">
    <property type="component" value="Unassembled WGS sequence"/>
</dbReference>
<feature type="domain" description="DNA topoisomerase I catalytic core eukaryotic-type" evidence="1">
    <location>
        <begin position="84"/>
        <end position="299"/>
    </location>
</feature>
<dbReference type="PROSITE" id="PS52038">
    <property type="entry name" value="TOPO_IB_2"/>
    <property type="match status" value="1"/>
</dbReference>
<reference evidence="3 4" key="1">
    <citation type="journal article" date="2020" name="Syst. Appl. Microbiol.">
        <title>Arthrospiribacter ruber gen. nov., sp. nov., a novel bacterium isolated from Arthrospira cultures.</title>
        <authorList>
            <person name="Waleron M."/>
            <person name="Misztak A."/>
            <person name="Waleron M.M."/>
            <person name="Furmaniak M."/>
            <person name="Mrozik A."/>
            <person name="Waleron K."/>
        </authorList>
    </citation>
    <scope>NUCLEOTIDE SEQUENCE [LARGE SCALE GENOMIC DNA]</scope>
    <source>
        <strain evidence="3 4">DPMB0001</strain>
    </source>
</reference>
<organism evidence="3 4">
    <name type="scientific">Arthrospiribacter ruber</name>
    <dbReference type="NCBI Taxonomy" id="2487934"/>
    <lineage>
        <taxon>Bacteria</taxon>
        <taxon>Pseudomonadati</taxon>
        <taxon>Bacteroidota</taxon>
        <taxon>Cytophagia</taxon>
        <taxon>Cytophagales</taxon>
        <taxon>Cyclobacteriaceae</taxon>
        <taxon>Arthrospiribacter</taxon>
    </lineage>
</organism>
<evidence type="ECO:0000259" key="1">
    <source>
        <dbReference type="Pfam" id="PF01028"/>
    </source>
</evidence>
<dbReference type="InterPro" id="IPR013500">
    <property type="entry name" value="TopoI_cat_euk"/>
</dbReference>
<dbReference type="GO" id="GO:0003677">
    <property type="term" value="F:DNA binding"/>
    <property type="evidence" value="ECO:0007669"/>
    <property type="project" value="InterPro"/>
</dbReference>
<dbReference type="RefSeq" id="WP_219288766.1">
    <property type="nucleotide sequence ID" value="NZ_RPHB01000004.1"/>
</dbReference>
<dbReference type="AlphaFoldDB" id="A0A951MDY0"/>
<evidence type="ECO:0000259" key="2">
    <source>
        <dbReference type="Pfam" id="PF21338"/>
    </source>
</evidence>
<dbReference type="Pfam" id="PF21338">
    <property type="entry name" value="Top1B_N_bact"/>
    <property type="match status" value="1"/>
</dbReference>
<dbReference type="GO" id="GO:0003917">
    <property type="term" value="F:DNA topoisomerase type I (single strand cut, ATP-independent) activity"/>
    <property type="evidence" value="ECO:0007669"/>
    <property type="project" value="InterPro"/>
</dbReference>
<dbReference type="Pfam" id="PF01028">
    <property type="entry name" value="Topoisom_I"/>
    <property type="match status" value="1"/>
</dbReference>
<accession>A0A951MDY0</accession>
<dbReference type="GO" id="GO:0006265">
    <property type="term" value="P:DNA topological change"/>
    <property type="evidence" value="ECO:0007669"/>
    <property type="project" value="InterPro"/>
</dbReference>
<evidence type="ECO:0000313" key="4">
    <source>
        <dbReference type="Proteomes" id="UP000727490"/>
    </source>
</evidence>
<comment type="caution">
    <text evidence="3">The sequence shown here is derived from an EMBL/GenBank/DDBJ whole genome shotgun (WGS) entry which is preliminary data.</text>
</comment>